<organism evidence="1 2">
    <name type="scientific">Pseudoalteromonas fuliginea</name>
    <dbReference type="NCBI Taxonomy" id="1872678"/>
    <lineage>
        <taxon>Bacteria</taxon>
        <taxon>Pseudomonadati</taxon>
        <taxon>Pseudomonadota</taxon>
        <taxon>Gammaproteobacteria</taxon>
        <taxon>Alteromonadales</taxon>
        <taxon>Pseudoalteromonadaceae</taxon>
        <taxon>Pseudoalteromonas</taxon>
    </lineage>
</organism>
<evidence type="ECO:0000313" key="2">
    <source>
        <dbReference type="Proteomes" id="UP000324162"/>
    </source>
</evidence>
<dbReference type="RefSeq" id="WP_149613309.1">
    <property type="nucleotide sequence ID" value="NZ_SEUK01000031.1"/>
</dbReference>
<protein>
    <recommendedName>
        <fullName evidence="3">Major tail protein</fullName>
    </recommendedName>
</protein>
<dbReference type="Proteomes" id="UP000324162">
    <property type="component" value="Unassembled WGS sequence"/>
</dbReference>
<comment type="caution">
    <text evidence="1">The sequence shown here is derived from an EMBL/GenBank/DDBJ whole genome shotgun (WGS) entry which is preliminary data.</text>
</comment>
<evidence type="ECO:0000313" key="1">
    <source>
        <dbReference type="EMBL" id="KAA1165482.1"/>
    </source>
</evidence>
<accession>A0AB73BLQ7</accession>
<dbReference type="EMBL" id="SEUK01000031">
    <property type="protein sequence ID" value="KAA1165482.1"/>
    <property type="molecule type" value="Genomic_DNA"/>
</dbReference>
<evidence type="ECO:0008006" key="3">
    <source>
        <dbReference type="Google" id="ProtNLM"/>
    </source>
</evidence>
<name>A0AB73BLQ7_9GAMM</name>
<sequence>MSDGILLAGNIFVDRLNEQGVSTGQIFGPINTTKLGIKTEADSVVRTSNKKASKGQVLDNVTIAKPAAITWEFDDQPAELVALALMGEVAAINDAAGTLTDKEVILPDNQSWVAVGGKNFTDDVVVKQATETKVAGVDYEFNFALGMIRSIKAGSLAAGGSITITGSYNARTGKRIKGGTKSQTRLRIFGEGTNLANGKQVNFEIYDTSMMPTSELDLASSEFVSASLEGTAKLVNGKDEPFYIDELDA</sequence>
<gene>
    <name evidence="1" type="ORF">EU508_00685</name>
</gene>
<dbReference type="AlphaFoldDB" id="A0AB73BLQ7"/>
<proteinExistence type="predicted"/>
<reference evidence="1 2" key="1">
    <citation type="submission" date="2019-01" db="EMBL/GenBank/DDBJ databases">
        <title>Genome sequences of marine Pseudoalteromonas species.</title>
        <authorList>
            <person name="Boraston A.B."/>
            <person name="Hehemann J.-H."/>
            <person name="Vickers C.J."/>
            <person name="Salama-Alber O."/>
            <person name="Abe K."/>
            <person name="Hettle A.J."/>
        </authorList>
    </citation>
    <scope>NUCLEOTIDE SEQUENCE [LARGE SCALE GENOMIC DNA]</scope>
    <source>
        <strain evidence="1 2">PS42</strain>
    </source>
</reference>